<evidence type="ECO:0000259" key="2">
    <source>
        <dbReference type="Pfam" id="PF05649"/>
    </source>
</evidence>
<feature type="transmembrane region" description="Helical" evidence="1">
    <location>
        <begin position="187"/>
        <end position="213"/>
    </location>
</feature>
<dbReference type="InterPro" id="IPR000718">
    <property type="entry name" value="Peptidase_M13"/>
</dbReference>
<dbReference type="InterPro" id="IPR008753">
    <property type="entry name" value="Peptidase_M13_N"/>
</dbReference>
<gene>
    <name evidence="3" type="ORF">ElyMa_002785200</name>
</gene>
<feature type="transmembrane region" description="Helical" evidence="1">
    <location>
        <begin position="219"/>
        <end position="240"/>
    </location>
</feature>
<sequence length="373" mass="43015">MIEPLVEEFRYYDYTQERNSTVLTAYETLLREIAIEFGADPSVAAQDAKDFVDLKIEIFKLKTSIFHINQPFEVISTTLDKLYSNTSFTWLGLPQAITALFRSVNISLRNDEKIFIHDPSKANTFDKLKEILENKTEREIRNLFGFHYAMSKSFFKERVKEIKAKYFKVGPTDTMKKTNGLRVHKEIVVVVVIVVAVVAVVVVVVVVAAAIVLVVVVVVVVKGVVVVVVVVIVVVTMFRIKLPIPPTSERCQEETRASFFKIISKEYVRRAVSETTKPTLSAMHDKIKKSFRDAHYNTTWMGNKTRQNVLFKLEKLSLQNILPEHGFDDESLEEEYKDMMLSPKNYFKNRDTIQYHKLKRDLKKLRKPLLSVE</sequence>
<dbReference type="PROSITE" id="PS51885">
    <property type="entry name" value="NEPRILYSIN"/>
    <property type="match status" value="1"/>
</dbReference>
<accession>A0AAV4HQS6</accession>
<evidence type="ECO:0000313" key="3">
    <source>
        <dbReference type="EMBL" id="GFR99126.1"/>
    </source>
</evidence>
<evidence type="ECO:0000313" key="4">
    <source>
        <dbReference type="Proteomes" id="UP000762676"/>
    </source>
</evidence>
<dbReference type="Pfam" id="PF05649">
    <property type="entry name" value="Peptidase_M13_N"/>
    <property type="match status" value="1"/>
</dbReference>
<comment type="caution">
    <text evidence="3">The sequence shown here is derived from an EMBL/GenBank/DDBJ whole genome shotgun (WGS) entry which is preliminary data.</text>
</comment>
<dbReference type="PANTHER" id="PTHR11733:SF241">
    <property type="entry name" value="GH26575P-RELATED"/>
    <property type="match status" value="1"/>
</dbReference>
<dbReference type="Proteomes" id="UP000762676">
    <property type="component" value="Unassembled WGS sequence"/>
</dbReference>
<keyword evidence="1" id="KW-0472">Membrane</keyword>
<dbReference type="GO" id="GO:0004222">
    <property type="term" value="F:metalloendopeptidase activity"/>
    <property type="evidence" value="ECO:0007669"/>
    <property type="project" value="InterPro"/>
</dbReference>
<dbReference type="GO" id="GO:0005886">
    <property type="term" value="C:plasma membrane"/>
    <property type="evidence" value="ECO:0007669"/>
    <property type="project" value="TreeGrafter"/>
</dbReference>
<proteinExistence type="predicted"/>
<dbReference type="GO" id="GO:0016485">
    <property type="term" value="P:protein processing"/>
    <property type="evidence" value="ECO:0007669"/>
    <property type="project" value="TreeGrafter"/>
</dbReference>
<organism evidence="3 4">
    <name type="scientific">Elysia marginata</name>
    <dbReference type="NCBI Taxonomy" id="1093978"/>
    <lineage>
        <taxon>Eukaryota</taxon>
        <taxon>Metazoa</taxon>
        <taxon>Spiralia</taxon>
        <taxon>Lophotrochozoa</taxon>
        <taxon>Mollusca</taxon>
        <taxon>Gastropoda</taxon>
        <taxon>Heterobranchia</taxon>
        <taxon>Euthyneura</taxon>
        <taxon>Panpulmonata</taxon>
        <taxon>Sacoglossa</taxon>
        <taxon>Placobranchoidea</taxon>
        <taxon>Plakobranchidae</taxon>
        <taxon>Elysia</taxon>
    </lineage>
</organism>
<feature type="domain" description="Peptidase M13 N-terminal" evidence="2">
    <location>
        <begin position="246"/>
        <end position="318"/>
    </location>
</feature>
<evidence type="ECO:0000256" key="1">
    <source>
        <dbReference type="SAM" id="Phobius"/>
    </source>
</evidence>
<reference evidence="3 4" key="1">
    <citation type="journal article" date="2021" name="Elife">
        <title>Chloroplast acquisition without the gene transfer in kleptoplastic sea slugs, Plakobranchus ocellatus.</title>
        <authorList>
            <person name="Maeda T."/>
            <person name="Takahashi S."/>
            <person name="Yoshida T."/>
            <person name="Shimamura S."/>
            <person name="Takaki Y."/>
            <person name="Nagai Y."/>
            <person name="Toyoda A."/>
            <person name="Suzuki Y."/>
            <person name="Arimoto A."/>
            <person name="Ishii H."/>
            <person name="Satoh N."/>
            <person name="Nishiyama T."/>
            <person name="Hasebe M."/>
            <person name="Maruyama T."/>
            <person name="Minagawa J."/>
            <person name="Obokata J."/>
            <person name="Shigenobu S."/>
        </authorList>
    </citation>
    <scope>NUCLEOTIDE SEQUENCE [LARGE SCALE GENOMIC DNA]</scope>
</reference>
<dbReference type="EMBL" id="BMAT01005742">
    <property type="protein sequence ID" value="GFR99126.1"/>
    <property type="molecule type" value="Genomic_DNA"/>
</dbReference>
<dbReference type="InterPro" id="IPR042089">
    <property type="entry name" value="Peptidase_M13_dom_2"/>
</dbReference>
<dbReference type="AlphaFoldDB" id="A0AAV4HQS6"/>
<keyword evidence="4" id="KW-1185">Reference proteome</keyword>
<name>A0AAV4HQS6_9GAST</name>
<protein>
    <submittedName>
        <fullName evidence="3">Endothelin-converting enzyme homolog</fullName>
    </submittedName>
</protein>
<dbReference type="Gene3D" id="1.10.1380.10">
    <property type="entry name" value="Neutral endopeptidase , domain2"/>
    <property type="match status" value="1"/>
</dbReference>
<keyword evidence="1" id="KW-0812">Transmembrane</keyword>
<dbReference type="SUPFAM" id="SSF55486">
    <property type="entry name" value="Metalloproteases ('zincins'), catalytic domain"/>
    <property type="match status" value="2"/>
</dbReference>
<keyword evidence="1" id="KW-1133">Transmembrane helix</keyword>
<dbReference type="PANTHER" id="PTHR11733">
    <property type="entry name" value="ZINC METALLOPROTEASE FAMILY M13 NEPRILYSIN-RELATED"/>
    <property type="match status" value="1"/>
</dbReference>